<dbReference type="EMBL" id="RQTK01000141">
    <property type="protein sequence ID" value="RUS86345.1"/>
    <property type="molecule type" value="Genomic_DNA"/>
</dbReference>
<name>A0A3S0ZUS7_ELYCH</name>
<keyword evidence="1" id="KW-0812">Transmembrane</keyword>
<sequence length="208" mass="22332">MYGANDQAAACHQLGARTIISLEHSAQTFDATAYLTSVKEETKLPCPETTLATNLFNSLTDTYTGDSTTSGNSITTDNPAAMTTGKLNALGQTNVWQDLATNNWTTTTTREIIPVETNNEVPVCVFAGSNLTVASPGFKEMMENITEYIRVESQNTSMSRRKKVSAQDNRVSSVSVGVLGCCLLSVSLGMIVLTDLGRLVMFRGGAKM</sequence>
<accession>A0A3S0ZUS7</accession>
<evidence type="ECO:0000313" key="2">
    <source>
        <dbReference type="EMBL" id="RUS86345.1"/>
    </source>
</evidence>
<keyword evidence="1" id="KW-1133">Transmembrane helix</keyword>
<protein>
    <submittedName>
        <fullName evidence="2">Uncharacterized protein</fullName>
    </submittedName>
</protein>
<organism evidence="2 3">
    <name type="scientific">Elysia chlorotica</name>
    <name type="common">Eastern emerald elysia</name>
    <name type="synonym">Sea slug</name>
    <dbReference type="NCBI Taxonomy" id="188477"/>
    <lineage>
        <taxon>Eukaryota</taxon>
        <taxon>Metazoa</taxon>
        <taxon>Spiralia</taxon>
        <taxon>Lophotrochozoa</taxon>
        <taxon>Mollusca</taxon>
        <taxon>Gastropoda</taxon>
        <taxon>Heterobranchia</taxon>
        <taxon>Euthyneura</taxon>
        <taxon>Panpulmonata</taxon>
        <taxon>Sacoglossa</taxon>
        <taxon>Placobranchoidea</taxon>
        <taxon>Plakobranchidae</taxon>
        <taxon>Elysia</taxon>
    </lineage>
</organism>
<dbReference type="AlphaFoldDB" id="A0A3S0ZUS7"/>
<comment type="caution">
    <text evidence="2">The sequence shown here is derived from an EMBL/GenBank/DDBJ whole genome shotgun (WGS) entry which is preliminary data.</text>
</comment>
<feature type="transmembrane region" description="Helical" evidence="1">
    <location>
        <begin position="171"/>
        <end position="193"/>
    </location>
</feature>
<evidence type="ECO:0000313" key="3">
    <source>
        <dbReference type="Proteomes" id="UP000271974"/>
    </source>
</evidence>
<evidence type="ECO:0000256" key="1">
    <source>
        <dbReference type="SAM" id="Phobius"/>
    </source>
</evidence>
<reference evidence="2 3" key="1">
    <citation type="submission" date="2019-01" db="EMBL/GenBank/DDBJ databases">
        <title>A draft genome assembly of the solar-powered sea slug Elysia chlorotica.</title>
        <authorList>
            <person name="Cai H."/>
            <person name="Li Q."/>
            <person name="Fang X."/>
            <person name="Li J."/>
            <person name="Curtis N.E."/>
            <person name="Altenburger A."/>
            <person name="Shibata T."/>
            <person name="Feng M."/>
            <person name="Maeda T."/>
            <person name="Schwartz J.A."/>
            <person name="Shigenobu S."/>
            <person name="Lundholm N."/>
            <person name="Nishiyama T."/>
            <person name="Yang H."/>
            <person name="Hasebe M."/>
            <person name="Li S."/>
            <person name="Pierce S.K."/>
            <person name="Wang J."/>
        </authorList>
    </citation>
    <scope>NUCLEOTIDE SEQUENCE [LARGE SCALE GENOMIC DNA]</scope>
    <source>
        <strain evidence="2">EC2010</strain>
        <tissue evidence="2">Whole organism of an adult</tissue>
    </source>
</reference>
<keyword evidence="3" id="KW-1185">Reference proteome</keyword>
<gene>
    <name evidence="2" type="ORF">EGW08_005863</name>
</gene>
<proteinExistence type="predicted"/>
<dbReference type="Proteomes" id="UP000271974">
    <property type="component" value="Unassembled WGS sequence"/>
</dbReference>
<keyword evidence="1" id="KW-0472">Membrane</keyword>